<feature type="transmembrane region" description="Helical" evidence="1">
    <location>
        <begin position="94"/>
        <end position="112"/>
    </location>
</feature>
<organism evidence="2 3">
    <name type="scientific">Arabis nemorensis</name>
    <dbReference type="NCBI Taxonomy" id="586526"/>
    <lineage>
        <taxon>Eukaryota</taxon>
        <taxon>Viridiplantae</taxon>
        <taxon>Streptophyta</taxon>
        <taxon>Embryophyta</taxon>
        <taxon>Tracheophyta</taxon>
        <taxon>Spermatophyta</taxon>
        <taxon>Magnoliopsida</taxon>
        <taxon>eudicotyledons</taxon>
        <taxon>Gunneridae</taxon>
        <taxon>Pentapetalae</taxon>
        <taxon>rosids</taxon>
        <taxon>malvids</taxon>
        <taxon>Brassicales</taxon>
        <taxon>Brassicaceae</taxon>
        <taxon>Arabideae</taxon>
        <taxon>Arabis</taxon>
    </lineage>
</organism>
<keyword evidence="3" id="KW-1185">Reference proteome</keyword>
<dbReference type="OrthoDB" id="1072418at2759"/>
<gene>
    <name evidence="2" type="ORF">ANE_LOCUS13211</name>
</gene>
<proteinExistence type="predicted"/>
<name>A0A565BMC0_9BRAS</name>
<feature type="transmembrane region" description="Helical" evidence="1">
    <location>
        <begin position="117"/>
        <end position="135"/>
    </location>
</feature>
<evidence type="ECO:0000256" key="1">
    <source>
        <dbReference type="SAM" id="Phobius"/>
    </source>
</evidence>
<feature type="transmembrane region" description="Helical" evidence="1">
    <location>
        <begin position="51"/>
        <end position="74"/>
    </location>
</feature>
<keyword evidence="1" id="KW-0812">Transmembrane</keyword>
<feature type="transmembrane region" description="Helical" evidence="1">
    <location>
        <begin position="155"/>
        <end position="188"/>
    </location>
</feature>
<dbReference type="EMBL" id="CABITT030000004">
    <property type="protein sequence ID" value="VVB02767.1"/>
    <property type="molecule type" value="Genomic_DNA"/>
</dbReference>
<accession>A0A565BMC0</accession>
<evidence type="ECO:0000313" key="3">
    <source>
        <dbReference type="Proteomes" id="UP000489600"/>
    </source>
</evidence>
<feature type="transmembrane region" description="Helical" evidence="1">
    <location>
        <begin position="18"/>
        <end position="39"/>
    </location>
</feature>
<dbReference type="Proteomes" id="UP000489600">
    <property type="component" value="Unassembled WGS sequence"/>
</dbReference>
<dbReference type="AlphaFoldDB" id="A0A565BMC0"/>
<keyword evidence="1" id="KW-1133">Transmembrane helix</keyword>
<evidence type="ECO:0000313" key="2">
    <source>
        <dbReference type="EMBL" id="VVB02767.1"/>
    </source>
</evidence>
<reference evidence="2" key="1">
    <citation type="submission" date="2019-07" db="EMBL/GenBank/DDBJ databases">
        <authorList>
            <person name="Dittberner H."/>
        </authorList>
    </citation>
    <scope>NUCLEOTIDE SEQUENCE [LARGE SCALE GENOMIC DNA]</scope>
</reference>
<keyword evidence="1" id="KW-0472">Membrane</keyword>
<protein>
    <submittedName>
        <fullName evidence="2">Uncharacterized protein</fullName>
    </submittedName>
</protein>
<comment type="caution">
    <text evidence="2">The sequence shown here is derived from an EMBL/GenBank/DDBJ whole genome shotgun (WGS) entry which is preliminary data.</text>
</comment>
<sequence length="213" mass="24016">METGGVIIKNDVYMHRRYWAITLLLSIAVMVISLVIFCLTGKPNNMEDSIAFGVIVTARVTIALYTSLGAMVMYFDPPLPPKDSPPKISPDQRAAYEVLCVVLLCVVTLMLGKMVEVFFFTMSFIIASIALHQLFHPTIDDHDDDFDMMVNHLSFIISLGIVTGLVCLIPNLFVFLGWFSIFVLTYVYILRFNFPDKTIVEVLAMVSEFLDLK</sequence>